<feature type="domain" description="F-box" evidence="2">
    <location>
        <begin position="25"/>
        <end position="72"/>
    </location>
</feature>
<evidence type="ECO:0000256" key="1">
    <source>
        <dbReference type="SAM" id="MobiDB-lite"/>
    </source>
</evidence>
<dbReference type="PROSITE" id="PS50181">
    <property type="entry name" value="FBOX"/>
    <property type="match status" value="1"/>
</dbReference>
<evidence type="ECO:0000313" key="3">
    <source>
        <dbReference type="EnsemblMetazoa" id="LLOJ002129-PA"/>
    </source>
</evidence>
<dbReference type="EnsemblMetazoa" id="LLOJ002129-RA">
    <property type="protein sequence ID" value="LLOJ002129-PA"/>
    <property type="gene ID" value="LLOJ002129"/>
</dbReference>
<dbReference type="Proteomes" id="UP000092461">
    <property type="component" value="Unassembled WGS sequence"/>
</dbReference>
<sequence>MDSQDPSEQSEGVEGTESPEEVEDELILKLLNDDCLFHIMSYLNLHELIVAERVCDRFAAVVKRVYKSYRVLDFQLFYGFWNRHLSNPETKEIALRVGKHVHTLRAASYAFGIGPREIPSFVSTHLKGLKNIQLERFQIANEEAVRQLADVFKGVTVAKLDSCDAIDEIVMQLLKLEQLEVLELPNNRNLYGRFLQRLTNIKDLSLEACSGISRQNFREFCEQHPNLRSLNIISCYWIDRGALQSICANLKNLEKISISVDYVDVEAEDYLVLGNLPKLKHLEISSFSDNLIGVRNMNVLLMKLSTYNRLEYLDLTEKNLTVDTEKALRNFTKLKELNLSLIFNCKDSTLDSLSCDKTLQYLQIPYSDITQQGLEKLIARCSALRFIGLYGCDNIDDAFIGSILEHLKGRSHMLELGVDRYKFHREEYGNFLGVNPSKLKLTFK</sequence>
<dbReference type="InterPro" id="IPR032675">
    <property type="entry name" value="LRR_dom_sf"/>
</dbReference>
<accession>A0A1B0CCR1</accession>
<protein>
    <recommendedName>
        <fullName evidence="2">F-box domain-containing protein</fullName>
    </recommendedName>
</protein>
<dbReference type="Gene3D" id="3.80.10.10">
    <property type="entry name" value="Ribonuclease Inhibitor"/>
    <property type="match status" value="1"/>
</dbReference>
<dbReference type="GO" id="GO:0031146">
    <property type="term" value="P:SCF-dependent proteasomal ubiquitin-dependent protein catabolic process"/>
    <property type="evidence" value="ECO:0007669"/>
    <property type="project" value="TreeGrafter"/>
</dbReference>
<name>A0A1B0CCR1_LUTLO</name>
<dbReference type="AlphaFoldDB" id="A0A1B0CCR1"/>
<reference evidence="3" key="1">
    <citation type="submission" date="2020-05" db="UniProtKB">
        <authorList>
            <consortium name="EnsemblMetazoa"/>
        </authorList>
    </citation>
    <scope>IDENTIFICATION</scope>
    <source>
        <strain evidence="3">Jacobina</strain>
    </source>
</reference>
<feature type="compositionally biased region" description="Polar residues" evidence="1">
    <location>
        <begin position="1"/>
        <end position="10"/>
    </location>
</feature>
<dbReference type="VEuPathDB" id="VectorBase:LLOJ002129"/>
<dbReference type="Gene3D" id="1.20.1280.50">
    <property type="match status" value="1"/>
</dbReference>
<dbReference type="Pfam" id="PF00646">
    <property type="entry name" value="F-box"/>
    <property type="match status" value="1"/>
</dbReference>
<evidence type="ECO:0000313" key="4">
    <source>
        <dbReference type="Proteomes" id="UP000092461"/>
    </source>
</evidence>
<dbReference type="VEuPathDB" id="VectorBase:LLONM1_007294"/>
<organism evidence="3 4">
    <name type="scientific">Lutzomyia longipalpis</name>
    <name type="common">Sand fly</name>
    <dbReference type="NCBI Taxonomy" id="7200"/>
    <lineage>
        <taxon>Eukaryota</taxon>
        <taxon>Metazoa</taxon>
        <taxon>Ecdysozoa</taxon>
        <taxon>Arthropoda</taxon>
        <taxon>Hexapoda</taxon>
        <taxon>Insecta</taxon>
        <taxon>Pterygota</taxon>
        <taxon>Neoptera</taxon>
        <taxon>Endopterygota</taxon>
        <taxon>Diptera</taxon>
        <taxon>Nematocera</taxon>
        <taxon>Psychodoidea</taxon>
        <taxon>Psychodidae</taxon>
        <taxon>Lutzomyia</taxon>
        <taxon>Lutzomyia</taxon>
    </lineage>
</organism>
<dbReference type="GO" id="GO:0019005">
    <property type="term" value="C:SCF ubiquitin ligase complex"/>
    <property type="evidence" value="ECO:0007669"/>
    <property type="project" value="TreeGrafter"/>
</dbReference>
<keyword evidence="4" id="KW-1185">Reference proteome</keyword>
<proteinExistence type="predicted"/>
<dbReference type="InterPro" id="IPR001810">
    <property type="entry name" value="F-box_dom"/>
</dbReference>
<dbReference type="EMBL" id="AJWK01006999">
    <property type="status" value="NOT_ANNOTATED_CDS"/>
    <property type="molecule type" value="Genomic_DNA"/>
</dbReference>
<dbReference type="SUPFAM" id="SSF52047">
    <property type="entry name" value="RNI-like"/>
    <property type="match status" value="1"/>
</dbReference>
<dbReference type="SUPFAM" id="SSF81383">
    <property type="entry name" value="F-box domain"/>
    <property type="match status" value="1"/>
</dbReference>
<evidence type="ECO:0000259" key="2">
    <source>
        <dbReference type="PROSITE" id="PS50181"/>
    </source>
</evidence>
<dbReference type="InterPro" id="IPR036047">
    <property type="entry name" value="F-box-like_dom_sf"/>
</dbReference>
<dbReference type="PANTHER" id="PTHR13318">
    <property type="entry name" value="PARTNER OF PAIRED, ISOFORM B-RELATED"/>
    <property type="match status" value="1"/>
</dbReference>
<feature type="region of interest" description="Disordered" evidence="1">
    <location>
        <begin position="1"/>
        <end position="21"/>
    </location>
</feature>